<evidence type="ECO:0000313" key="2">
    <source>
        <dbReference type="EMBL" id="GMF25081.1"/>
    </source>
</evidence>
<gene>
    <name evidence="2" type="ORF">Plil01_001032300</name>
</gene>
<dbReference type="EMBL" id="BSXW01000541">
    <property type="protein sequence ID" value="GMF25081.1"/>
    <property type="molecule type" value="Genomic_DNA"/>
</dbReference>
<protein>
    <submittedName>
        <fullName evidence="2">Unnamed protein product</fullName>
    </submittedName>
</protein>
<dbReference type="Proteomes" id="UP001165083">
    <property type="component" value="Unassembled WGS sequence"/>
</dbReference>
<keyword evidence="3" id="KW-1185">Reference proteome</keyword>
<sequence>MPSAAAAAGGGADDRTDALSSKARLGTQVYHVFFSPVNFDALGASLKLPFATFAFRPMPSPADLFSPNRNAARSTVSATGDSRIRIIDAPLRVASWPAAPQVSPAHPRMAAMKRPSPGATADSEVRARESGARPALPASGLQTSALD</sequence>
<dbReference type="AlphaFoldDB" id="A0A9W6X112"/>
<comment type="caution">
    <text evidence="2">The sequence shown here is derived from an EMBL/GenBank/DDBJ whole genome shotgun (WGS) entry which is preliminary data.</text>
</comment>
<evidence type="ECO:0000256" key="1">
    <source>
        <dbReference type="SAM" id="MobiDB-lite"/>
    </source>
</evidence>
<feature type="region of interest" description="Disordered" evidence="1">
    <location>
        <begin position="98"/>
        <end position="147"/>
    </location>
</feature>
<organism evidence="2 3">
    <name type="scientific">Phytophthora lilii</name>
    <dbReference type="NCBI Taxonomy" id="2077276"/>
    <lineage>
        <taxon>Eukaryota</taxon>
        <taxon>Sar</taxon>
        <taxon>Stramenopiles</taxon>
        <taxon>Oomycota</taxon>
        <taxon>Peronosporomycetes</taxon>
        <taxon>Peronosporales</taxon>
        <taxon>Peronosporaceae</taxon>
        <taxon>Phytophthora</taxon>
    </lineage>
</organism>
<reference evidence="2" key="1">
    <citation type="submission" date="2023-04" db="EMBL/GenBank/DDBJ databases">
        <title>Phytophthora lilii NBRC 32176.</title>
        <authorList>
            <person name="Ichikawa N."/>
            <person name="Sato H."/>
            <person name="Tonouchi N."/>
        </authorList>
    </citation>
    <scope>NUCLEOTIDE SEQUENCE</scope>
    <source>
        <strain evidence="2">NBRC 32176</strain>
    </source>
</reference>
<accession>A0A9W6X112</accession>
<evidence type="ECO:0000313" key="3">
    <source>
        <dbReference type="Proteomes" id="UP001165083"/>
    </source>
</evidence>
<name>A0A9W6X112_9STRA</name>
<proteinExistence type="predicted"/>